<sequence length="138" mass="15324">MLSPVTVSSSSLLFPCPLPLRATILNIFSAPDGAKTLTSYAKPSAVSTISRHLRLGEIDLAEDIIMMMLLRLSRIKQKITTIYGLVNLEEVPEFVPLTITTIPGLIDLDEVPELVPFDEFIQVESCPHCRITIYRAKL</sequence>
<dbReference type="AlphaFoldDB" id="A0AAD7MIN4"/>
<name>A0AAD7MIN4_9AGAR</name>
<gene>
    <name evidence="1" type="ORF">DFH07DRAFT_972974</name>
</gene>
<keyword evidence="2" id="KW-1185">Reference proteome</keyword>
<dbReference type="Proteomes" id="UP001215280">
    <property type="component" value="Unassembled WGS sequence"/>
</dbReference>
<accession>A0AAD7MIN4</accession>
<organism evidence="1 2">
    <name type="scientific">Mycena maculata</name>
    <dbReference type="NCBI Taxonomy" id="230809"/>
    <lineage>
        <taxon>Eukaryota</taxon>
        <taxon>Fungi</taxon>
        <taxon>Dikarya</taxon>
        <taxon>Basidiomycota</taxon>
        <taxon>Agaricomycotina</taxon>
        <taxon>Agaricomycetes</taxon>
        <taxon>Agaricomycetidae</taxon>
        <taxon>Agaricales</taxon>
        <taxon>Marasmiineae</taxon>
        <taxon>Mycenaceae</taxon>
        <taxon>Mycena</taxon>
    </lineage>
</organism>
<evidence type="ECO:0000313" key="2">
    <source>
        <dbReference type="Proteomes" id="UP001215280"/>
    </source>
</evidence>
<evidence type="ECO:0000313" key="1">
    <source>
        <dbReference type="EMBL" id="KAJ7719357.1"/>
    </source>
</evidence>
<reference evidence="1" key="1">
    <citation type="submission" date="2023-03" db="EMBL/GenBank/DDBJ databases">
        <title>Massive genome expansion in bonnet fungi (Mycena s.s.) driven by repeated elements and novel gene families across ecological guilds.</title>
        <authorList>
            <consortium name="Lawrence Berkeley National Laboratory"/>
            <person name="Harder C.B."/>
            <person name="Miyauchi S."/>
            <person name="Viragh M."/>
            <person name="Kuo A."/>
            <person name="Thoen E."/>
            <person name="Andreopoulos B."/>
            <person name="Lu D."/>
            <person name="Skrede I."/>
            <person name="Drula E."/>
            <person name="Henrissat B."/>
            <person name="Morin E."/>
            <person name="Kohler A."/>
            <person name="Barry K."/>
            <person name="LaButti K."/>
            <person name="Morin E."/>
            <person name="Salamov A."/>
            <person name="Lipzen A."/>
            <person name="Mereny Z."/>
            <person name="Hegedus B."/>
            <person name="Baldrian P."/>
            <person name="Stursova M."/>
            <person name="Weitz H."/>
            <person name="Taylor A."/>
            <person name="Grigoriev I.V."/>
            <person name="Nagy L.G."/>
            <person name="Martin F."/>
            <person name="Kauserud H."/>
        </authorList>
    </citation>
    <scope>NUCLEOTIDE SEQUENCE</scope>
    <source>
        <strain evidence="1">CBHHK188m</strain>
    </source>
</reference>
<protein>
    <submittedName>
        <fullName evidence="1">Uncharacterized protein</fullName>
    </submittedName>
</protein>
<proteinExistence type="predicted"/>
<dbReference type="EMBL" id="JARJLG010000293">
    <property type="protein sequence ID" value="KAJ7719357.1"/>
    <property type="molecule type" value="Genomic_DNA"/>
</dbReference>
<comment type="caution">
    <text evidence="1">The sequence shown here is derived from an EMBL/GenBank/DDBJ whole genome shotgun (WGS) entry which is preliminary data.</text>
</comment>